<evidence type="ECO:0000313" key="3">
    <source>
        <dbReference type="Proteomes" id="UP000630887"/>
    </source>
</evidence>
<evidence type="ECO:0000259" key="1">
    <source>
        <dbReference type="PROSITE" id="PS50804"/>
    </source>
</evidence>
<organism evidence="2 3">
    <name type="scientific">Catellatospora coxensis</name>
    <dbReference type="NCBI Taxonomy" id="310354"/>
    <lineage>
        <taxon>Bacteria</taxon>
        <taxon>Bacillati</taxon>
        <taxon>Actinomycetota</taxon>
        <taxon>Actinomycetes</taxon>
        <taxon>Micromonosporales</taxon>
        <taxon>Micromonosporaceae</taxon>
        <taxon>Catellatospora</taxon>
    </lineage>
</organism>
<name>A0A8J3P613_9ACTN</name>
<feature type="domain" description="SCAN box" evidence="1">
    <location>
        <begin position="50"/>
        <end position="116"/>
    </location>
</feature>
<sequence>MNRSDVQRKVAVLDAVLQIWNGVLQGRDGDLLPAGSRDLLAGTVAGHLSDAEGRLRPVGELRSLLLQWLRPMRNTDRAVTEPTVLRVLRASYAKAIPVSGRSEDPPDGADLVLLLERATGWGPDKPMACSGMSYHFIHHTGLYPDTAAGELIDAGVRRLLDHGVPWGQPRPGRLNPDMRRRLVPANADRLALFDGVTDGLSAGQTEQLTRLACVLLVGETLLDYVTALSDPFRETNSRWQELAAAVLPHWSDPPERRELRRLSVELDRVEPSAESAELGGDSLGVDYADFRAVFRTFAERARYFHETGRTAQRPKPTGNPADFRRLAVHLELAIAEVLEYRTDSTHRLDDMILELVDEVIEVRELQHGTSGMLNIHRQLRRHPRERQDHGTPGATVLQQVLTNLAQQNRLGGDAQSGRSSTPASGRDIERLVEAADQYVAGRGRDGILSTFAEKLPAVITALTQPGGPADEIESAADARWRLLSASGLALSRQPAAHHTIAVAKSFAELGWTVADERAPSDMRSVNDPVYKALLKLENSEFAPDLAGSLTRIMRVRPLADSKKANFAMAQKAAHESVIYGSRALEALMASPSATVQRIVDALSGLQLSLLQAGGVFIRSAETELILPLKYSSREQRMAHARYIRDLATTSYTYTNLAVARLYDLNCVADTNLVKRSELNIPDTAPASTSMMGMRSLLLWATLHLSFPTRVAKDVRSLLPSVPAAFREMLQLRHLSPLNFADMTRIAMHYAFLQGDFRHPAGGATSFHPSTPSHLRPGSRELDLGACGQYLAANGFDTGVLDVIELKVVNQTLDETSDGRYSEWRQNYVNRAKRSPTRFTRADLAYASIRLRDATIGH</sequence>
<gene>
    <name evidence="2" type="ORF">Cco03nite_17140</name>
</gene>
<evidence type="ECO:0000313" key="2">
    <source>
        <dbReference type="EMBL" id="GIG05014.1"/>
    </source>
</evidence>
<protein>
    <recommendedName>
        <fullName evidence="1">SCAN box domain-containing protein</fullName>
    </recommendedName>
</protein>
<dbReference type="InterPro" id="IPR003309">
    <property type="entry name" value="SCAN_dom"/>
</dbReference>
<reference evidence="2 3" key="1">
    <citation type="submission" date="2021-01" db="EMBL/GenBank/DDBJ databases">
        <title>Whole genome shotgun sequence of Catellatospora coxensis NBRC 107359.</title>
        <authorList>
            <person name="Komaki H."/>
            <person name="Tamura T."/>
        </authorList>
    </citation>
    <scope>NUCLEOTIDE SEQUENCE [LARGE SCALE GENOMIC DNA]</scope>
    <source>
        <strain evidence="2 3">NBRC 107359</strain>
    </source>
</reference>
<dbReference type="Proteomes" id="UP000630887">
    <property type="component" value="Unassembled WGS sequence"/>
</dbReference>
<comment type="caution">
    <text evidence="2">The sequence shown here is derived from an EMBL/GenBank/DDBJ whole genome shotgun (WGS) entry which is preliminary data.</text>
</comment>
<accession>A0A8J3P613</accession>
<keyword evidence="3" id="KW-1185">Reference proteome</keyword>
<dbReference type="PROSITE" id="PS50804">
    <property type="entry name" value="SCAN_BOX"/>
    <property type="match status" value="1"/>
</dbReference>
<dbReference type="RefSeq" id="WP_203690752.1">
    <property type="nucleotide sequence ID" value="NZ_BAAALC010000019.1"/>
</dbReference>
<dbReference type="AlphaFoldDB" id="A0A8J3P613"/>
<proteinExistence type="predicted"/>
<dbReference type="EMBL" id="BONI01000010">
    <property type="protein sequence ID" value="GIG05014.1"/>
    <property type="molecule type" value="Genomic_DNA"/>
</dbReference>